<dbReference type="InterPro" id="IPR016032">
    <property type="entry name" value="Sig_transdc_resp-reg_C-effctor"/>
</dbReference>
<evidence type="ECO:0000313" key="2">
    <source>
        <dbReference type="EMBL" id="NDL59724.1"/>
    </source>
</evidence>
<dbReference type="SUPFAM" id="SSF48452">
    <property type="entry name" value="TPR-like"/>
    <property type="match status" value="1"/>
</dbReference>
<dbReference type="Gene3D" id="1.25.40.10">
    <property type="entry name" value="Tetratricopeptide repeat domain"/>
    <property type="match status" value="1"/>
</dbReference>
<name>A0A7K3M8W5_9ACTN</name>
<feature type="domain" description="Bacterial transcriptional activator" evidence="1">
    <location>
        <begin position="62"/>
        <end position="205"/>
    </location>
</feature>
<organism evidence="2 3">
    <name type="scientific">Phytoactinopolyspora mesophila</name>
    <dbReference type="NCBI Taxonomy" id="2650750"/>
    <lineage>
        <taxon>Bacteria</taxon>
        <taxon>Bacillati</taxon>
        <taxon>Actinomycetota</taxon>
        <taxon>Actinomycetes</taxon>
        <taxon>Jiangellales</taxon>
        <taxon>Jiangellaceae</taxon>
        <taxon>Phytoactinopolyspora</taxon>
    </lineage>
</organism>
<keyword evidence="3" id="KW-1185">Reference proteome</keyword>
<accession>A0A7K3M8W5</accession>
<dbReference type="AlphaFoldDB" id="A0A7K3M8W5"/>
<dbReference type="SUPFAM" id="SSF52540">
    <property type="entry name" value="P-loop containing nucleoside triphosphate hydrolases"/>
    <property type="match status" value="1"/>
</dbReference>
<dbReference type="SMART" id="SM01043">
    <property type="entry name" value="BTAD"/>
    <property type="match status" value="1"/>
</dbReference>
<protein>
    <recommendedName>
        <fullName evidence="1">Bacterial transcriptional activator domain-containing protein</fullName>
    </recommendedName>
</protein>
<dbReference type="CDD" id="cd15831">
    <property type="entry name" value="BTAD"/>
    <property type="match status" value="1"/>
</dbReference>
<proteinExistence type="predicted"/>
<dbReference type="InterPro" id="IPR027417">
    <property type="entry name" value="P-loop_NTPase"/>
</dbReference>
<dbReference type="Gene3D" id="1.10.10.10">
    <property type="entry name" value="Winged helix-like DNA-binding domain superfamily/Winged helix DNA-binding domain"/>
    <property type="match status" value="1"/>
</dbReference>
<reference evidence="2 3" key="1">
    <citation type="submission" date="2019-11" db="EMBL/GenBank/DDBJ databases">
        <authorList>
            <person name="Li X.-J."/>
            <person name="Feng X.-M."/>
        </authorList>
    </citation>
    <scope>NUCLEOTIDE SEQUENCE [LARGE SCALE GENOMIC DNA]</scope>
    <source>
        <strain evidence="2 3">XMNu-373</strain>
    </source>
</reference>
<evidence type="ECO:0000313" key="3">
    <source>
        <dbReference type="Proteomes" id="UP000460435"/>
    </source>
</evidence>
<dbReference type="PANTHER" id="PTHR47691:SF3">
    <property type="entry name" value="HTH-TYPE TRANSCRIPTIONAL REGULATOR RV0890C-RELATED"/>
    <property type="match status" value="1"/>
</dbReference>
<dbReference type="Pfam" id="PF03704">
    <property type="entry name" value="BTAD"/>
    <property type="match status" value="1"/>
</dbReference>
<dbReference type="GO" id="GO:0003677">
    <property type="term" value="F:DNA binding"/>
    <property type="evidence" value="ECO:0007669"/>
    <property type="project" value="InterPro"/>
</dbReference>
<sequence>MLGLNAGRVVAGDYLRALLWGDDIPRTVHKALQTHISTLRRVLGEDAILTRGAGWSLAVATTDAVAFDAASRAGRHALEEGDLPDAVARLTEALELWRGVPELPETPRGEAETIRWAETREAVADDRADALLASGYAAELIGELEAAVAESPLREHRWAQLCLALYRAGRQADALGAYQRARAVLIDELGVEPGPDLRRLETAMLAHDEELDVTMVRTATARPAVTQALAGHGSLSSLSPRTTFVGRREELARLDQLLRRHRLVTVVGPGGAGKTRLAISAIDGASAPFPGGVYIVDLATCEDLMVEAVAAAMGIVEQPGRPLERAIYESLGTRSAILFLDNCDRLVEEVCSFADQLIAACPHVVVLATSRERLGAPGERVFSVPPLSMVGADSGGPKGSDAETLFLDRARSVDPDFNADPDLIAEVCARCDGLPLAIELAAARGPSLGIDGLLAGLDDRMRLLVGARGAAGRHRSLRAVLDWSHDLLGPAEQAVFRRLGIFAGGFDLPAIAEVAGDHMASSSDLIDVVGRLTDKHLLSHDNGPARSRWRMLEVVRSYARDQLVTCGEYPTVWERYLRWASASAAELGHRLDAGEPWREEFDASSADLRAALSGADIDVAAAHETGSAPVGETREQRLTLATSLARLDARRGAFTLAQSAYEEVVSMARATGDANQLASAALGASMAGMLFGVTQPGRVALLEEALSMHGTEATGTRARLLARLATELYWSADRKRSLDLADDAVAVAGEAGDDGARAHALYARLYVSRSPHNTVERLELAEEIMTLSQRAGESQLELAGLAAQVVGQLELGELVAMDADVTELSDAARRLHHPEFQWYAAVYRLVRALLAGRFDEADQLVSDTMASGRHVPEFSVDLFFAEAITDLRTLDESGLRHRGQRLAEMARRYPGVVVWRCLAVLDEVAVGRRRAAGEHVRALVKMLVDQPLRDGHWLVAGCLLAEAVVRLPDTGLAPTLDAALRPYRESFAVAGRVAAFRGAVSHATGLLSLAAGNTDQAVADLELAARRHRQMEANPFLIRTLGALATAYETRAEPNDDVLATAVRQQMTEMAERCHPTGSQVCP</sequence>
<evidence type="ECO:0000259" key="1">
    <source>
        <dbReference type="SMART" id="SM01043"/>
    </source>
</evidence>
<dbReference type="InterPro" id="IPR036388">
    <property type="entry name" value="WH-like_DNA-bd_sf"/>
</dbReference>
<dbReference type="Gene3D" id="3.40.50.300">
    <property type="entry name" value="P-loop containing nucleotide triphosphate hydrolases"/>
    <property type="match status" value="1"/>
</dbReference>
<dbReference type="InterPro" id="IPR005158">
    <property type="entry name" value="BTAD"/>
</dbReference>
<gene>
    <name evidence="2" type="ORF">F7O44_21870</name>
</gene>
<dbReference type="Proteomes" id="UP000460435">
    <property type="component" value="Unassembled WGS sequence"/>
</dbReference>
<comment type="caution">
    <text evidence="2">The sequence shown here is derived from an EMBL/GenBank/DDBJ whole genome shotgun (WGS) entry which is preliminary data.</text>
</comment>
<dbReference type="SUPFAM" id="SSF46894">
    <property type="entry name" value="C-terminal effector domain of the bipartite response regulators"/>
    <property type="match status" value="1"/>
</dbReference>
<dbReference type="GO" id="GO:0006355">
    <property type="term" value="P:regulation of DNA-templated transcription"/>
    <property type="evidence" value="ECO:0007669"/>
    <property type="project" value="InterPro"/>
</dbReference>
<dbReference type="InterPro" id="IPR011990">
    <property type="entry name" value="TPR-like_helical_dom_sf"/>
</dbReference>
<dbReference type="PANTHER" id="PTHR47691">
    <property type="entry name" value="REGULATOR-RELATED"/>
    <property type="match status" value="1"/>
</dbReference>
<dbReference type="EMBL" id="WLZY01000008">
    <property type="protein sequence ID" value="NDL59724.1"/>
    <property type="molecule type" value="Genomic_DNA"/>
</dbReference>